<evidence type="ECO:0000313" key="1">
    <source>
        <dbReference type="EMBL" id="KZB61616.1"/>
    </source>
</evidence>
<reference evidence="1 2" key="1">
    <citation type="submission" date="2015-12" db="EMBL/GenBank/DDBJ databases">
        <title>Genome sequence of Thalassospira lucentensis MCCC 1A02072.</title>
        <authorList>
            <person name="Lu L."/>
            <person name="Lai Q."/>
            <person name="Shao Z."/>
            <person name="Qian P."/>
        </authorList>
    </citation>
    <scope>NUCLEOTIDE SEQUENCE [LARGE SCALE GENOMIC DNA]</scope>
    <source>
        <strain evidence="1 2">MCCC 1A02072</strain>
    </source>
</reference>
<protein>
    <submittedName>
        <fullName evidence="1">Uncharacterized protein</fullName>
    </submittedName>
</protein>
<comment type="caution">
    <text evidence="1">The sequence shown here is derived from an EMBL/GenBank/DDBJ whole genome shotgun (WGS) entry which is preliminary data.</text>
</comment>
<name>A0A154L1Q8_9PROT</name>
<proteinExistence type="predicted"/>
<dbReference type="AlphaFoldDB" id="A0A154L1Q8"/>
<gene>
    <name evidence="1" type="ORF">AUP42_06585</name>
</gene>
<evidence type="ECO:0000313" key="2">
    <source>
        <dbReference type="Proteomes" id="UP000076335"/>
    </source>
</evidence>
<dbReference type="EMBL" id="LPVY01000023">
    <property type="protein sequence ID" value="KZB61616.1"/>
    <property type="molecule type" value="Genomic_DNA"/>
</dbReference>
<accession>A0A154L1Q8</accession>
<dbReference type="Proteomes" id="UP000076335">
    <property type="component" value="Unassembled WGS sequence"/>
</dbReference>
<organism evidence="1 2">
    <name type="scientific">Thalassospira lucentensis</name>
    <dbReference type="NCBI Taxonomy" id="168935"/>
    <lineage>
        <taxon>Bacteria</taxon>
        <taxon>Pseudomonadati</taxon>
        <taxon>Pseudomonadota</taxon>
        <taxon>Alphaproteobacteria</taxon>
        <taxon>Rhodospirillales</taxon>
        <taxon>Thalassospiraceae</taxon>
        <taxon>Thalassospira</taxon>
    </lineage>
</organism>
<sequence>MKARDRRLKGPNVMSITLFDGKRRLSTRGCTAAFDEKSGDSSVKVDFIKAKSACGGKTGIIK</sequence>